<reference evidence="7" key="1">
    <citation type="submission" date="2016-02" db="EMBL/GenBank/DDBJ databases">
        <authorList>
            <person name="Holder M.E."/>
            <person name="Ajami N.J."/>
            <person name="Petrosino J.F."/>
        </authorList>
    </citation>
    <scope>NUCLEOTIDE SEQUENCE [LARGE SCALE GENOMIC DNA]</scope>
    <source>
        <strain evidence="7">CCUG 36733</strain>
    </source>
</reference>
<evidence type="ECO:0000256" key="2">
    <source>
        <dbReference type="ARBA" id="ARBA00022801"/>
    </source>
</evidence>
<protein>
    <recommendedName>
        <fullName evidence="3">Carboxylic ester hydrolase</fullName>
        <ecNumber evidence="3">3.1.1.-</ecNumber>
    </recommendedName>
</protein>
<feature type="domain" description="Carboxylesterase type B" evidence="5">
    <location>
        <begin position="24"/>
        <end position="516"/>
    </location>
</feature>
<evidence type="ECO:0000256" key="4">
    <source>
        <dbReference type="SAM" id="MobiDB-lite"/>
    </source>
</evidence>
<dbReference type="AlphaFoldDB" id="A0A0X8JE73"/>
<sequence length="562" mass="59439">MTTPGTTARVTDTPVAVPTGEPGPLVAAPCGPVRGEWRRIASAEEGSRFQRSAAFYGIPYAEEPTGRLRFMAPVPRARWTEERDATTPGATPQRGSIFDDPAIPEPSVPGDDVLNLNVFTPAPGDDAARLPVYVWIHGGGWTSGSHNSPWYDGAAFNRDGVVTVSVAYRLGFDGYGWVDGSDAPYNRAVLDQVTALEWVRDNIASFGGDPDDVTIGGQSAGGGNSLVLMTVPRARGLFHKVISESGAVPDRPAEEARANSIALAAALGVDPTLEGFRSATYDEVFYASNRIADQSVSNDPDARPDATVDSADGNAGVAGPDPVEAVRNAVDGMPQDLAFIPTVDGDVVSAPLAEALASGQGSDVAVLAGSTTHDFTFAGLTYADSAAGREPWEILTQAGIPAELADAYLAHHPEHADAPHLIVGDLVSDSTFHVPLVEWFEARGRVPGGTAGQWAYEFAYACGPMNLAYHCTEVPFAFDCLAEPYCGHTLGDGAPQELADAVHGAWSRFITTGEPGWPQWSADAVGRRFGDNLTGPVVIEQDVPTFVVERDLLRLREERATS</sequence>
<evidence type="ECO:0000256" key="3">
    <source>
        <dbReference type="RuleBase" id="RU361235"/>
    </source>
</evidence>
<dbReference type="OrthoDB" id="3199405at2"/>
<evidence type="ECO:0000259" key="5">
    <source>
        <dbReference type="Pfam" id="PF00135"/>
    </source>
</evidence>
<comment type="similarity">
    <text evidence="1 3">Belongs to the type-B carboxylesterase/lipase family.</text>
</comment>
<dbReference type="Gene3D" id="3.40.50.1820">
    <property type="entry name" value="alpha/beta hydrolase"/>
    <property type="match status" value="1"/>
</dbReference>
<dbReference type="InterPro" id="IPR002018">
    <property type="entry name" value="CarbesteraseB"/>
</dbReference>
<dbReference type="PANTHER" id="PTHR11559">
    <property type="entry name" value="CARBOXYLESTERASE"/>
    <property type="match status" value="1"/>
</dbReference>
<dbReference type="STRING" id="111015.AXF14_03390"/>
<keyword evidence="2 3" id="KW-0378">Hydrolase</keyword>
<accession>A0A0X8JE73</accession>
<dbReference type="Proteomes" id="UP000065220">
    <property type="component" value="Chromosome"/>
</dbReference>
<name>A0A0X8JE73_ACTRD</name>
<dbReference type="PROSITE" id="PS00122">
    <property type="entry name" value="CARBOXYLESTERASE_B_1"/>
    <property type="match status" value="1"/>
</dbReference>
<dbReference type="InterPro" id="IPR019826">
    <property type="entry name" value="Carboxylesterase_B_AS"/>
</dbReference>
<evidence type="ECO:0000313" key="6">
    <source>
        <dbReference type="EMBL" id="AMD86818.1"/>
    </source>
</evidence>
<evidence type="ECO:0000256" key="1">
    <source>
        <dbReference type="ARBA" id="ARBA00005964"/>
    </source>
</evidence>
<dbReference type="GO" id="GO:0016787">
    <property type="term" value="F:hydrolase activity"/>
    <property type="evidence" value="ECO:0007669"/>
    <property type="project" value="UniProtKB-KW"/>
</dbReference>
<dbReference type="Pfam" id="PF00135">
    <property type="entry name" value="COesterase"/>
    <property type="match status" value="1"/>
</dbReference>
<feature type="region of interest" description="Disordered" evidence="4">
    <location>
        <begin position="294"/>
        <end position="319"/>
    </location>
</feature>
<dbReference type="InterPro" id="IPR050309">
    <property type="entry name" value="Type-B_Carboxylest/Lipase"/>
</dbReference>
<keyword evidence="7" id="KW-1185">Reference proteome</keyword>
<dbReference type="ESTHER" id="9acto-a0a0x8je73">
    <property type="family name" value="Carb_B_Bacteria"/>
</dbReference>
<feature type="region of interest" description="Disordered" evidence="4">
    <location>
        <begin position="80"/>
        <end position="99"/>
    </location>
</feature>
<dbReference type="InterPro" id="IPR029058">
    <property type="entry name" value="AB_hydrolase_fold"/>
</dbReference>
<dbReference type="SUPFAM" id="SSF53474">
    <property type="entry name" value="alpha/beta-Hydrolases"/>
    <property type="match status" value="1"/>
</dbReference>
<proteinExistence type="inferred from homology"/>
<dbReference type="EC" id="3.1.1.-" evidence="3"/>
<gene>
    <name evidence="6" type="ORF">AXF14_03390</name>
</gene>
<dbReference type="EMBL" id="CP014228">
    <property type="protein sequence ID" value="AMD86818.1"/>
    <property type="molecule type" value="Genomic_DNA"/>
</dbReference>
<organism evidence="6 7">
    <name type="scientific">Actinomyces radicidentis</name>
    <dbReference type="NCBI Taxonomy" id="111015"/>
    <lineage>
        <taxon>Bacteria</taxon>
        <taxon>Bacillati</taxon>
        <taxon>Actinomycetota</taxon>
        <taxon>Actinomycetes</taxon>
        <taxon>Actinomycetales</taxon>
        <taxon>Actinomycetaceae</taxon>
        <taxon>Actinomyces</taxon>
    </lineage>
</organism>
<dbReference type="RefSeq" id="WP_067940849.1">
    <property type="nucleotide sequence ID" value="NZ_CP014228.1"/>
</dbReference>
<dbReference type="KEGG" id="ard:AXF14_03390"/>
<evidence type="ECO:0000313" key="7">
    <source>
        <dbReference type="Proteomes" id="UP000065220"/>
    </source>
</evidence>